<organism evidence="2 3">
    <name type="scientific">Marchantia polymorpha subsp. ruderalis</name>
    <dbReference type="NCBI Taxonomy" id="1480154"/>
    <lineage>
        <taxon>Eukaryota</taxon>
        <taxon>Viridiplantae</taxon>
        <taxon>Streptophyta</taxon>
        <taxon>Embryophyta</taxon>
        <taxon>Marchantiophyta</taxon>
        <taxon>Marchantiopsida</taxon>
        <taxon>Marchantiidae</taxon>
        <taxon>Marchantiales</taxon>
        <taxon>Marchantiaceae</taxon>
        <taxon>Marchantia</taxon>
    </lineage>
</organism>
<feature type="region of interest" description="Disordered" evidence="1">
    <location>
        <begin position="1"/>
        <end position="24"/>
    </location>
</feature>
<sequence>MSKKNNKTTRARLHQFDLKREKDEVEKKEKKKQIKTDKLKVKVGKVKVGKKFKKGKLSEEAKAAVKKSAMEIDA</sequence>
<evidence type="ECO:0000313" key="3">
    <source>
        <dbReference type="Proteomes" id="UP000077202"/>
    </source>
</evidence>
<feature type="compositionally biased region" description="Basic residues" evidence="1">
    <location>
        <begin position="1"/>
        <end position="13"/>
    </location>
</feature>
<keyword evidence="3" id="KW-1185">Reference proteome</keyword>
<protein>
    <submittedName>
        <fullName evidence="2">Uncharacterized protein</fullName>
    </submittedName>
</protein>
<evidence type="ECO:0000256" key="1">
    <source>
        <dbReference type="SAM" id="MobiDB-lite"/>
    </source>
</evidence>
<comment type="caution">
    <text evidence="2">The sequence shown here is derived from an EMBL/GenBank/DDBJ whole genome shotgun (WGS) entry which is preliminary data.</text>
</comment>
<gene>
    <name evidence="2" type="ORF">AXG93_2752s1540</name>
</gene>
<name>A0A176VTN1_MARPO</name>
<reference evidence="2" key="1">
    <citation type="submission" date="2016-03" db="EMBL/GenBank/DDBJ databases">
        <title>Mechanisms controlling the formation of the plant cell surface in tip-growing cells are functionally conserved among land plants.</title>
        <authorList>
            <person name="Honkanen S."/>
            <person name="Jones V.A."/>
            <person name="Morieri G."/>
            <person name="Champion C."/>
            <person name="Hetherington A.J."/>
            <person name="Kelly S."/>
            <person name="Saint-Marcoux D."/>
            <person name="Proust H."/>
            <person name="Prescott H."/>
            <person name="Dolan L."/>
        </authorList>
    </citation>
    <scope>NUCLEOTIDE SEQUENCE [LARGE SCALE GENOMIC DNA]</scope>
    <source>
        <tissue evidence="2">Whole gametophyte</tissue>
    </source>
</reference>
<proteinExistence type="predicted"/>
<accession>A0A176VTN1</accession>
<feature type="compositionally biased region" description="Basic and acidic residues" evidence="1">
    <location>
        <begin position="14"/>
        <end position="24"/>
    </location>
</feature>
<dbReference type="AlphaFoldDB" id="A0A176VTN1"/>
<dbReference type="Proteomes" id="UP000077202">
    <property type="component" value="Unassembled WGS sequence"/>
</dbReference>
<evidence type="ECO:0000313" key="2">
    <source>
        <dbReference type="EMBL" id="OAE24139.1"/>
    </source>
</evidence>
<dbReference type="EMBL" id="LVLJ01002675">
    <property type="protein sequence ID" value="OAE24139.1"/>
    <property type="molecule type" value="Genomic_DNA"/>
</dbReference>